<keyword evidence="1" id="KW-0732">Signal</keyword>
<dbReference type="AlphaFoldDB" id="A0A450S0K4"/>
<dbReference type="NCBIfam" id="TIGR02001">
    <property type="entry name" value="gcw_chp"/>
    <property type="match status" value="1"/>
</dbReference>
<accession>A0A450S0K4</accession>
<dbReference type="Pfam" id="PF09694">
    <property type="entry name" value="Gcw_chp"/>
    <property type="match status" value="1"/>
</dbReference>
<gene>
    <name evidence="2" type="ORF">BECKDK2373B_GA0170837_100915</name>
</gene>
<feature type="chain" id="PRO_5019549441" description="Lipoprotein" evidence="1">
    <location>
        <begin position="23"/>
        <end position="251"/>
    </location>
</feature>
<evidence type="ECO:0008006" key="3">
    <source>
        <dbReference type="Google" id="ProtNLM"/>
    </source>
</evidence>
<name>A0A450S0K4_9GAMM</name>
<protein>
    <recommendedName>
        <fullName evidence="3">Lipoprotein</fullName>
    </recommendedName>
</protein>
<dbReference type="InterPro" id="IPR010239">
    <property type="entry name" value="CHP02001"/>
</dbReference>
<sequence>MNRPLLYLTGCALASGLSVVHADDAQPVHEFSGNVAVTSDYLFRGVSQTNEGIAIQGGLDYQHVPTGLYLGTWASSIDFNVNATDRASVEWDFYGGIAGEFANGVSWDVGGIFYYYPEQNEDDGARYNCLEFYGGLEYTFAQASLQPTVGAKFSYSGDYFGGDDEALYSEGSLDLALPQEFGLGFHVGHAAVEGNKTFANGYDYTHWSVGLSKEVAGFGLDLSYNDTGDKDGPCRGNDLCQAVVFSVSRSF</sequence>
<dbReference type="EMBL" id="CAADEX010000009">
    <property type="protein sequence ID" value="VFJ45165.1"/>
    <property type="molecule type" value="Genomic_DNA"/>
</dbReference>
<proteinExistence type="predicted"/>
<evidence type="ECO:0000256" key="1">
    <source>
        <dbReference type="SAM" id="SignalP"/>
    </source>
</evidence>
<organism evidence="2">
    <name type="scientific">Candidatus Kentrum sp. DK</name>
    <dbReference type="NCBI Taxonomy" id="2126562"/>
    <lineage>
        <taxon>Bacteria</taxon>
        <taxon>Pseudomonadati</taxon>
        <taxon>Pseudomonadota</taxon>
        <taxon>Gammaproteobacteria</taxon>
        <taxon>Candidatus Kentrum</taxon>
    </lineage>
</organism>
<evidence type="ECO:0000313" key="2">
    <source>
        <dbReference type="EMBL" id="VFJ45165.1"/>
    </source>
</evidence>
<feature type="signal peptide" evidence="1">
    <location>
        <begin position="1"/>
        <end position="22"/>
    </location>
</feature>
<reference evidence="2" key="1">
    <citation type="submission" date="2019-02" db="EMBL/GenBank/DDBJ databases">
        <authorList>
            <person name="Gruber-Vodicka R. H."/>
            <person name="Seah K. B. B."/>
        </authorList>
    </citation>
    <scope>NUCLEOTIDE SEQUENCE</scope>
    <source>
        <strain evidence="2">BECK_DK47</strain>
    </source>
</reference>